<evidence type="ECO:0000259" key="3">
    <source>
        <dbReference type="PROSITE" id="PS50800"/>
    </source>
</evidence>
<gene>
    <name evidence="4" type="ORF">AB1Y20_000751</name>
</gene>
<feature type="domain" description="SAP" evidence="3">
    <location>
        <begin position="39"/>
        <end position="73"/>
    </location>
</feature>
<feature type="chain" id="PRO_5044271527" description="SAP domain-containing protein" evidence="2">
    <location>
        <begin position="17"/>
        <end position="317"/>
    </location>
</feature>
<dbReference type="AlphaFoldDB" id="A0AB34K7J8"/>
<dbReference type="InterPro" id="IPR003034">
    <property type="entry name" value="SAP_dom"/>
</dbReference>
<dbReference type="Pfam" id="PF02037">
    <property type="entry name" value="SAP"/>
    <property type="match status" value="1"/>
</dbReference>
<dbReference type="InterPro" id="IPR036361">
    <property type="entry name" value="SAP_dom_sf"/>
</dbReference>
<feature type="compositionally biased region" description="Low complexity" evidence="1">
    <location>
        <begin position="80"/>
        <end position="115"/>
    </location>
</feature>
<dbReference type="Gene3D" id="1.10.720.30">
    <property type="entry name" value="SAP domain"/>
    <property type="match status" value="1"/>
</dbReference>
<dbReference type="SUPFAM" id="SSF68906">
    <property type="entry name" value="SAP domain"/>
    <property type="match status" value="1"/>
</dbReference>
<sequence length="317" mass="33245">MWTLAALAALSLAARAVPSAHAPSRPTRHQPCRLAAPTLADLKVYELKAVCRAKGLKVSGRKAELIARIEAAPRGVTPVAPSRARGAPPRRASSSSPDAEAAGADTSGTAAARGAPIGESRRAAAATEVDVVDDAEMERSELASRRASRRAQRREKLAGYFSEEYSKLVGDLQADAGPAFSRAFGVEEVSIGAGAALIQIGRGGATRQYQESVHSRGRCLAWCKSFDAPRGCGVLIDLASGDEIAVRRAHLSTSPSVPQHARVLYPGEFIEYDPRLTSAADSADTPAAERGLVSGLLEWPLMCESVARAGLVLVGTD</sequence>
<dbReference type="EMBL" id="JBGBPQ010000001">
    <property type="protein sequence ID" value="KAL1529819.1"/>
    <property type="molecule type" value="Genomic_DNA"/>
</dbReference>
<name>A0AB34K7J8_PRYPA</name>
<dbReference type="SMART" id="SM00513">
    <property type="entry name" value="SAP"/>
    <property type="match status" value="1"/>
</dbReference>
<evidence type="ECO:0000256" key="2">
    <source>
        <dbReference type="SAM" id="SignalP"/>
    </source>
</evidence>
<feature type="region of interest" description="Disordered" evidence="1">
    <location>
        <begin position="76"/>
        <end position="127"/>
    </location>
</feature>
<evidence type="ECO:0000256" key="1">
    <source>
        <dbReference type="SAM" id="MobiDB-lite"/>
    </source>
</evidence>
<feature type="signal peptide" evidence="2">
    <location>
        <begin position="1"/>
        <end position="16"/>
    </location>
</feature>
<evidence type="ECO:0000313" key="4">
    <source>
        <dbReference type="EMBL" id="KAL1529819.1"/>
    </source>
</evidence>
<dbReference type="Proteomes" id="UP001515480">
    <property type="component" value="Unassembled WGS sequence"/>
</dbReference>
<evidence type="ECO:0000313" key="5">
    <source>
        <dbReference type="Proteomes" id="UP001515480"/>
    </source>
</evidence>
<comment type="caution">
    <text evidence="4">The sequence shown here is derived from an EMBL/GenBank/DDBJ whole genome shotgun (WGS) entry which is preliminary data.</text>
</comment>
<keyword evidence="2" id="KW-0732">Signal</keyword>
<keyword evidence="5" id="KW-1185">Reference proteome</keyword>
<accession>A0AB34K7J8</accession>
<reference evidence="4 5" key="1">
    <citation type="journal article" date="2024" name="Science">
        <title>Giant polyketide synthase enzymes in the biosynthesis of giant marine polyether toxins.</title>
        <authorList>
            <person name="Fallon T.R."/>
            <person name="Shende V.V."/>
            <person name="Wierzbicki I.H."/>
            <person name="Pendleton A.L."/>
            <person name="Watervoot N.F."/>
            <person name="Auber R.P."/>
            <person name="Gonzalez D.J."/>
            <person name="Wisecaver J.H."/>
            <person name="Moore B.S."/>
        </authorList>
    </citation>
    <scope>NUCLEOTIDE SEQUENCE [LARGE SCALE GENOMIC DNA]</scope>
    <source>
        <strain evidence="4 5">12B1</strain>
    </source>
</reference>
<protein>
    <recommendedName>
        <fullName evidence="3">SAP domain-containing protein</fullName>
    </recommendedName>
</protein>
<dbReference type="PROSITE" id="PS50800">
    <property type="entry name" value="SAP"/>
    <property type="match status" value="1"/>
</dbReference>
<organism evidence="4 5">
    <name type="scientific">Prymnesium parvum</name>
    <name type="common">Toxic golden alga</name>
    <dbReference type="NCBI Taxonomy" id="97485"/>
    <lineage>
        <taxon>Eukaryota</taxon>
        <taxon>Haptista</taxon>
        <taxon>Haptophyta</taxon>
        <taxon>Prymnesiophyceae</taxon>
        <taxon>Prymnesiales</taxon>
        <taxon>Prymnesiaceae</taxon>
        <taxon>Prymnesium</taxon>
    </lineage>
</organism>
<proteinExistence type="predicted"/>